<dbReference type="EMBL" id="UGRU01000001">
    <property type="protein sequence ID" value="SUA44697.1"/>
    <property type="molecule type" value="Genomic_DNA"/>
</dbReference>
<proteinExistence type="predicted"/>
<organism evidence="1 2">
    <name type="scientific">Nocardia africana</name>
    <dbReference type="NCBI Taxonomy" id="134964"/>
    <lineage>
        <taxon>Bacteria</taxon>
        <taxon>Bacillati</taxon>
        <taxon>Actinomycetota</taxon>
        <taxon>Actinomycetes</taxon>
        <taxon>Mycobacteriales</taxon>
        <taxon>Nocardiaceae</taxon>
        <taxon>Nocardia</taxon>
    </lineage>
</organism>
<sequence length="43" mass="4287">MLTTGVCALAQPSRAQASVADDGCGKTRTACGPSMFASVTPMP</sequence>
<name>A0A378WVD2_9NOCA</name>
<gene>
    <name evidence="1" type="ORF">NCTC13184_03217</name>
</gene>
<dbReference type="Proteomes" id="UP000255082">
    <property type="component" value="Unassembled WGS sequence"/>
</dbReference>
<dbReference type="AlphaFoldDB" id="A0A378WVD2"/>
<protein>
    <submittedName>
        <fullName evidence="1">Uncharacterized protein</fullName>
    </submittedName>
</protein>
<accession>A0A378WVD2</accession>
<reference evidence="1 2" key="1">
    <citation type="submission" date="2018-06" db="EMBL/GenBank/DDBJ databases">
        <authorList>
            <consortium name="Pathogen Informatics"/>
            <person name="Doyle S."/>
        </authorList>
    </citation>
    <scope>NUCLEOTIDE SEQUENCE [LARGE SCALE GENOMIC DNA]</scope>
    <source>
        <strain evidence="1 2">NCTC13184</strain>
    </source>
</reference>
<evidence type="ECO:0000313" key="1">
    <source>
        <dbReference type="EMBL" id="SUA44697.1"/>
    </source>
</evidence>
<evidence type="ECO:0000313" key="2">
    <source>
        <dbReference type="Proteomes" id="UP000255082"/>
    </source>
</evidence>